<dbReference type="EMBL" id="CP076128">
    <property type="protein sequence ID" value="QWG08788.1"/>
    <property type="molecule type" value="Genomic_DNA"/>
</dbReference>
<dbReference type="SMART" id="SM00342">
    <property type="entry name" value="HTH_ARAC"/>
    <property type="match status" value="1"/>
</dbReference>
<reference evidence="5 6" key="1">
    <citation type="submission" date="2021-05" db="EMBL/GenBank/DDBJ databases">
        <title>Comparative genomic studies on the polysaccharide-degrading batcterial strains of the Flammeovirga genus.</title>
        <authorList>
            <person name="Zewei F."/>
            <person name="Zheng Z."/>
            <person name="Yu L."/>
            <person name="Ruyue G."/>
            <person name="Yanhong M."/>
            <person name="Yuanyuan C."/>
            <person name="Jingyan G."/>
            <person name="Wenjun H."/>
        </authorList>
    </citation>
    <scope>NUCLEOTIDE SEQUENCE [LARGE SCALE GENOMIC DNA]</scope>
    <source>
        <strain evidence="5 6">YS10</strain>
    </source>
</reference>
<proteinExistence type="predicted"/>
<dbReference type="Proteomes" id="UP000682802">
    <property type="component" value="Chromosome 1"/>
</dbReference>
<dbReference type="InterPro" id="IPR018062">
    <property type="entry name" value="HTH_AraC-typ_CS"/>
</dbReference>
<dbReference type="Gene3D" id="1.10.10.60">
    <property type="entry name" value="Homeodomain-like"/>
    <property type="match status" value="1"/>
</dbReference>
<keyword evidence="6" id="KW-1185">Reference proteome</keyword>
<evidence type="ECO:0000259" key="4">
    <source>
        <dbReference type="PROSITE" id="PS01124"/>
    </source>
</evidence>
<evidence type="ECO:0000256" key="3">
    <source>
        <dbReference type="ARBA" id="ARBA00023163"/>
    </source>
</evidence>
<organism evidence="5 6">
    <name type="scientific">Flammeovirga kamogawensis</name>
    <dbReference type="NCBI Taxonomy" id="373891"/>
    <lineage>
        <taxon>Bacteria</taxon>
        <taxon>Pseudomonadati</taxon>
        <taxon>Bacteroidota</taxon>
        <taxon>Cytophagia</taxon>
        <taxon>Cytophagales</taxon>
        <taxon>Flammeovirgaceae</taxon>
        <taxon>Flammeovirga</taxon>
    </lineage>
</organism>
<dbReference type="Pfam" id="PF12833">
    <property type="entry name" value="HTH_18"/>
    <property type="match status" value="1"/>
</dbReference>
<keyword evidence="1" id="KW-0805">Transcription regulation</keyword>
<accession>A0ABX8GYU5</accession>
<dbReference type="RefSeq" id="WP_158630991.1">
    <property type="nucleotide sequence ID" value="NZ_CP076128.1"/>
</dbReference>
<gene>
    <name evidence="5" type="ORF">KM029_07555</name>
</gene>
<dbReference type="PANTHER" id="PTHR47893">
    <property type="entry name" value="REGULATORY PROTEIN PCHR"/>
    <property type="match status" value="1"/>
</dbReference>
<keyword evidence="2" id="KW-0238">DNA-binding</keyword>
<dbReference type="InterPro" id="IPR053142">
    <property type="entry name" value="PchR_regulatory_protein"/>
</dbReference>
<dbReference type="PROSITE" id="PS01124">
    <property type="entry name" value="HTH_ARAC_FAMILY_2"/>
    <property type="match status" value="1"/>
</dbReference>
<evidence type="ECO:0000256" key="2">
    <source>
        <dbReference type="ARBA" id="ARBA00023125"/>
    </source>
</evidence>
<dbReference type="PROSITE" id="PS00041">
    <property type="entry name" value="HTH_ARAC_FAMILY_1"/>
    <property type="match status" value="1"/>
</dbReference>
<keyword evidence="3" id="KW-0804">Transcription</keyword>
<dbReference type="SUPFAM" id="SSF46689">
    <property type="entry name" value="Homeodomain-like"/>
    <property type="match status" value="2"/>
</dbReference>
<dbReference type="InterPro" id="IPR018060">
    <property type="entry name" value="HTH_AraC"/>
</dbReference>
<evidence type="ECO:0000313" key="5">
    <source>
        <dbReference type="EMBL" id="QWG08788.1"/>
    </source>
</evidence>
<evidence type="ECO:0000256" key="1">
    <source>
        <dbReference type="ARBA" id="ARBA00023015"/>
    </source>
</evidence>
<sequence length="334" mass="38841">MILDEEKIVNVDHTLDISFPEQLADFLKIDYDGNRMYGSSEYGEVDYSFYTQFEGLKIVIHDCIVKKELGVRHLPRKDSDFIYVMMLREGDITHIYESDENIQLFGPGRKRGIIISNLKRPIINYGMDEMNSQWVTFLIKKSLLFSLLEDQYSDLKALFDNDDPWVFFEPFNYSIITALDKMFSIPSNAVSRKSIIYGQTMSILGDIFELFAHRKVEDVKMLSLLDTERMFEVKTFITKDLSHAPSLEEICKEFGISRSKLIRDFKAEFGKPVYQFFNHIRMDEARNMLVNKNMSVTEVSQELGFKGLSKFSDAFKKHYGMSPKVMIVASKKVD</sequence>
<dbReference type="PANTHER" id="PTHR47893:SF1">
    <property type="entry name" value="REGULATORY PROTEIN PCHR"/>
    <property type="match status" value="1"/>
</dbReference>
<name>A0ABX8GYU5_9BACT</name>
<feature type="domain" description="HTH araC/xylS-type" evidence="4">
    <location>
        <begin position="231"/>
        <end position="329"/>
    </location>
</feature>
<protein>
    <submittedName>
        <fullName evidence="5">AraC family transcriptional regulator</fullName>
    </submittedName>
</protein>
<evidence type="ECO:0000313" key="6">
    <source>
        <dbReference type="Proteomes" id="UP000682802"/>
    </source>
</evidence>
<dbReference type="InterPro" id="IPR009057">
    <property type="entry name" value="Homeodomain-like_sf"/>
</dbReference>